<keyword evidence="2 4" id="KW-0378">Hydrolase</keyword>
<evidence type="ECO:0000256" key="4">
    <source>
        <dbReference type="RuleBase" id="RU361153"/>
    </source>
</evidence>
<organism evidence="8">
    <name type="scientific">Chromera velia CCMP2878</name>
    <dbReference type="NCBI Taxonomy" id="1169474"/>
    <lineage>
        <taxon>Eukaryota</taxon>
        <taxon>Sar</taxon>
        <taxon>Alveolata</taxon>
        <taxon>Colpodellida</taxon>
        <taxon>Chromeraceae</taxon>
        <taxon>Chromera</taxon>
    </lineage>
</organism>
<dbReference type="GO" id="GO:0004553">
    <property type="term" value="F:hydrolase activity, hydrolyzing O-glycosyl compounds"/>
    <property type="evidence" value="ECO:0007669"/>
    <property type="project" value="InterPro"/>
</dbReference>
<dbReference type="InterPro" id="IPR017853">
    <property type="entry name" value="GH"/>
</dbReference>
<proteinExistence type="inferred from homology"/>
<comment type="similarity">
    <text evidence="1 4">Belongs to the glycosyl hydrolase 5 (cellulase A) family.</text>
</comment>
<keyword evidence="6" id="KW-1133">Transmembrane helix</keyword>
<evidence type="ECO:0000256" key="6">
    <source>
        <dbReference type="SAM" id="Phobius"/>
    </source>
</evidence>
<feature type="region of interest" description="Disordered" evidence="5">
    <location>
        <begin position="1"/>
        <end position="75"/>
    </location>
</feature>
<gene>
    <name evidence="8" type="ORF">Cvel_10945</name>
</gene>
<keyword evidence="3 4" id="KW-0326">Glycosidase</keyword>
<feature type="transmembrane region" description="Helical" evidence="6">
    <location>
        <begin position="82"/>
        <end position="105"/>
    </location>
</feature>
<evidence type="ECO:0000256" key="2">
    <source>
        <dbReference type="ARBA" id="ARBA00022801"/>
    </source>
</evidence>
<dbReference type="PANTHER" id="PTHR31308:SF3">
    <property type="entry name" value="ENDOGLYCOCERAMIDASE"/>
    <property type="match status" value="1"/>
</dbReference>
<feature type="compositionally biased region" description="Gly residues" evidence="5">
    <location>
        <begin position="58"/>
        <end position="72"/>
    </location>
</feature>
<feature type="compositionally biased region" description="Basic and acidic residues" evidence="5">
    <location>
        <begin position="8"/>
        <end position="18"/>
    </location>
</feature>
<keyword evidence="6" id="KW-0472">Membrane</keyword>
<dbReference type="InterPro" id="IPR052066">
    <property type="entry name" value="Glycosphingolipid_Hydrolases"/>
</dbReference>
<dbReference type="VEuPathDB" id="CryptoDB:Cvel_10945"/>
<dbReference type="PANTHER" id="PTHR31308">
    <property type="match status" value="1"/>
</dbReference>
<feature type="domain" description="Glycoside hydrolase family 5" evidence="7">
    <location>
        <begin position="196"/>
        <end position="262"/>
    </location>
</feature>
<dbReference type="AlphaFoldDB" id="A0A0G4I4S0"/>
<name>A0A0G4I4S0_9ALVE</name>
<keyword evidence="6" id="KW-0812">Transmembrane</keyword>
<dbReference type="InterPro" id="IPR001547">
    <property type="entry name" value="Glyco_hydro_5"/>
</dbReference>
<reference evidence="8" key="1">
    <citation type="submission" date="2014-11" db="EMBL/GenBank/DDBJ databases">
        <authorList>
            <person name="Otto D Thomas"/>
            <person name="Naeem Raeece"/>
        </authorList>
    </citation>
    <scope>NUCLEOTIDE SEQUENCE</scope>
</reference>
<evidence type="ECO:0000313" key="8">
    <source>
        <dbReference type="EMBL" id="CEM51919.1"/>
    </source>
</evidence>
<dbReference type="GO" id="GO:0000272">
    <property type="term" value="P:polysaccharide catabolic process"/>
    <property type="evidence" value="ECO:0007669"/>
    <property type="project" value="InterPro"/>
</dbReference>
<evidence type="ECO:0000259" key="7">
    <source>
        <dbReference type="Pfam" id="PF00150"/>
    </source>
</evidence>
<dbReference type="SUPFAM" id="SSF51445">
    <property type="entry name" value="(Trans)glycosidases"/>
    <property type="match status" value="1"/>
</dbReference>
<dbReference type="Pfam" id="PF00150">
    <property type="entry name" value="Cellulase"/>
    <property type="match status" value="1"/>
</dbReference>
<evidence type="ECO:0000256" key="3">
    <source>
        <dbReference type="ARBA" id="ARBA00023295"/>
    </source>
</evidence>
<feature type="compositionally biased region" description="Polar residues" evidence="5">
    <location>
        <begin position="20"/>
        <end position="38"/>
    </location>
</feature>
<sequence length="557" mass="60822">MSPSESIPLREEAARLEDGTSGSSPLQTQSEAQQSKVTASEPGAVDSARLLQVRPSETGGGHGSSREVGGGGGRRRKVMRRALAVSLGLLAVFLGVVLVGFLHMVGVIDWGHPSQGGVSQYAGEGGVERVTIASVPRNVRISGKKFVSAATGESIVMEGPNVVVKGPPYLPSVEGETVCEDFVNKKCRKEGTCSSCQTFNEADIKHMKEEMGWNTIRLGVVWAGAQPRDEDALDSDFLNRLKAILSLTDKHGIHVILDNHGDMVGSAGCGNGVPMWFQQMAAPDLIGKPLTTSFPFSLVPSLRVKRLKGYERCGSDVSRWAEHAGDPDYNLKNQCCQAMNSDNPGALGFSSLSQKTMDYLVRDGPGRQKFVRFWRLLAEAVRDHPSAFAAELMNEPMTLKRRHWYNTARAAAEAVNRVIPDMSVSVCDIGEGVVMPAWVAWLFGPGMFIDRSTVAWMKQRDTLFYAWHWYGMPKKAKNAVKTVKVFSEHWNMPSFATEFGDCEAWTASKEENISHTYWHYSAYCNTGPAFGNREAPSDTFGACILGWASGNASKKCD</sequence>
<evidence type="ECO:0000256" key="1">
    <source>
        <dbReference type="ARBA" id="ARBA00005641"/>
    </source>
</evidence>
<protein>
    <recommendedName>
        <fullName evidence="7">Glycoside hydrolase family 5 domain-containing protein</fullName>
    </recommendedName>
</protein>
<accession>A0A0G4I4S0</accession>
<evidence type="ECO:0000256" key="5">
    <source>
        <dbReference type="SAM" id="MobiDB-lite"/>
    </source>
</evidence>
<dbReference type="EMBL" id="CDMZ01005093">
    <property type="protein sequence ID" value="CEM51919.1"/>
    <property type="molecule type" value="Genomic_DNA"/>
</dbReference>
<dbReference type="Gene3D" id="3.20.20.80">
    <property type="entry name" value="Glycosidases"/>
    <property type="match status" value="1"/>
</dbReference>